<reference evidence="2" key="1">
    <citation type="submission" date="2021-10" db="EMBL/GenBank/DDBJ databases">
        <authorList>
            <person name="Dean J.D."/>
            <person name="Kim M.K."/>
            <person name="Newey C.N."/>
            <person name="Stoker T.S."/>
            <person name="Thompson D.W."/>
            <person name="Grose J.H."/>
        </authorList>
    </citation>
    <scope>NUCLEOTIDE SEQUENCE</scope>
    <source>
        <strain evidence="2">BT635</strain>
    </source>
</reference>
<evidence type="ECO:0000313" key="2">
    <source>
        <dbReference type="EMBL" id="MCB2376439.1"/>
    </source>
</evidence>
<dbReference type="EMBL" id="JAJADQ010000001">
    <property type="protein sequence ID" value="MCB2376439.1"/>
    <property type="molecule type" value="Genomic_DNA"/>
</dbReference>
<name>A0ABS8A884_9BACT</name>
<feature type="domain" description="Phage tail collar" evidence="1">
    <location>
        <begin position="7"/>
        <end position="62"/>
    </location>
</feature>
<sequence length="183" mass="18607">MATPYIGEIRTVGFPFAPVGWLPCDGSLQAISNYEPLFYVIGTTYGGDGQNTFALPNLQSRIVPGAQAGQPGPGLSTYQPGQTGGSENVTLIATQLPPHTHPFSSPIGATTAGTASNTPAANLPGPSSAALYSDTATAGRNLAANAVTGQTQGAGSSQSHPNIQPVLALNYIICTEGIFPPQP</sequence>
<keyword evidence="3" id="KW-1185">Reference proteome</keyword>
<dbReference type="Proteomes" id="UP001165297">
    <property type="component" value="Unassembled WGS sequence"/>
</dbReference>
<proteinExistence type="predicted"/>
<dbReference type="InterPro" id="IPR011083">
    <property type="entry name" value="Phage_tail_collar_dom"/>
</dbReference>
<dbReference type="Pfam" id="PF07484">
    <property type="entry name" value="Collar"/>
    <property type="match status" value="1"/>
</dbReference>
<dbReference type="Gene3D" id="3.90.1340.10">
    <property type="entry name" value="Phage tail collar domain"/>
    <property type="match status" value="1"/>
</dbReference>
<dbReference type="RefSeq" id="WP_226182366.1">
    <property type="nucleotide sequence ID" value="NZ_JAJADQ010000001.1"/>
</dbReference>
<protein>
    <submittedName>
        <fullName evidence="2">Tail fiber protein</fullName>
    </submittedName>
</protein>
<evidence type="ECO:0000259" key="1">
    <source>
        <dbReference type="Pfam" id="PF07484"/>
    </source>
</evidence>
<accession>A0ABS8A884</accession>
<evidence type="ECO:0000313" key="3">
    <source>
        <dbReference type="Proteomes" id="UP001165297"/>
    </source>
</evidence>
<dbReference type="InterPro" id="IPR037053">
    <property type="entry name" value="Phage_tail_collar_dom_sf"/>
</dbReference>
<gene>
    <name evidence="2" type="ORF">LGH70_02530</name>
</gene>
<comment type="caution">
    <text evidence="2">The sequence shown here is derived from an EMBL/GenBank/DDBJ whole genome shotgun (WGS) entry which is preliminary data.</text>
</comment>
<dbReference type="SUPFAM" id="SSF88874">
    <property type="entry name" value="Receptor-binding domain of short tail fibre protein gp12"/>
    <property type="match status" value="1"/>
</dbReference>
<organism evidence="2 3">
    <name type="scientific">Hymenobacter nitidus</name>
    <dbReference type="NCBI Taxonomy" id="2880929"/>
    <lineage>
        <taxon>Bacteria</taxon>
        <taxon>Pseudomonadati</taxon>
        <taxon>Bacteroidota</taxon>
        <taxon>Cytophagia</taxon>
        <taxon>Cytophagales</taxon>
        <taxon>Hymenobacteraceae</taxon>
        <taxon>Hymenobacter</taxon>
    </lineage>
</organism>